<keyword evidence="4" id="KW-1185">Reference proteome</keyword>
<gene>
    <name evidence="3" type="ORF">Taro_012712</name>
</gene>
<feature type="transmembrane region" description="Helical" evidence="2">
    <location>
        <begin position="155"/>
        <end position="176"/>
    </location>
</feature>
<feature type="transmembrane region" description="Helical" evidence="2">
    <location>
        <begin position="129"/>
        <end position="149"/>
    </location>
</feature>
<keyword evidence="2" id="KW-0472">Membrane</keyword>
<reference evidence="3" key="1">
    <citation type="submission" date="2017-07" db="EMBL/GenBank/DDBJ databases">
        <title>Taro Niue Genome Assembly and Annotation.</title>
        <authorList>
            <person name="Atibalentja N."/>
            <person name="Keating K."/>
            <person name="Fields C.J."/>
        </authorList>
    </citation>
    <scope>NUCLEOTIDE SEQUENCE</scope>
    <source>
        <strain evidence="3">Niue_2</strain>
        <tissue evidence="3">Leaf</tissue>
    </source>
</reference>
<dbReference type="EMBL" id="NMUH01000497">
    <property type="protein sequence ID" value="MQL80256.1"/>
    <property type="molecule type" value="Genomic_DNA"/>
</dbReference>
<accession>A0A843UDR9</accession>
<evidence type="ECO:0000256" key="1">
    <source>
        <dbReference type="SAM" id="MobiDB-lite"/>
    </source>
</evidence>
<evidence type="ECO:0000256" key="2">
    <source>
        <dbReference type="SAM" id="Phobius"/>
    </source>
</evidence>
<evidence type="ECO:0000313" key="4">
    <source>
        <dbReference type="Proteomes" id="UP000652761"/>
    </source>
</evidence>
<protein>
    <submittedName>
        <fullName evidence="3">Uncharacterized protein</fullName>
    </submittedName>
</protein>
<feature type="region of interest" description="Disordered" evidence="1">
    <location>
        <begin position="221"/>
        <end position="277"/>
    </location>
</feature>
<organism evidence="3 4">
    <name type="scientific">Colocasia esculenta</name>
    <name type="common">Wild taro</name>
    <name type="synonym">Arum esculentum</name>
    <dbReference type="NCBI Taxonomy" id="4460"/>
    <lineage>
        <taxon>Eukaryota</taxon>
        <taxon>Viridiplantae</taxon>
        <taxon>Streptophyta</taxon>
        <taxon>Embryophyta</taxon>
        <taxon>Tracheophyta</taxon>
        <taxon>Spermatophyta</taxon>
        <taxon>Magnoliopsida</taxon>
        <taxon>Liliopsida</taxon>
        <taxon>Araceae</taxon>
        <taxon>Aroideae</taxon>
        <taxon>Colocasieae</taxon>
        <taxon>Colocasia</taxon>
    </lineage>
</organism>
<feature type="compositionally biased region" description="Pro residues" evidence="1">
    <location>
        <begin position="78"/>
        <end position="94"/>
    </location>
</feature>
<keyword evidence="2" id="KW-0812">Transmembrane</keyword>
<name>A0A843UDR9_COLES</name>
<evidence type="ECO:0000313" key="3">
    <source>
        <dbReference type="EMBL" id="MQL80256.1"/>
    </source>
</evidence>
<dbReference type="AlphaFoldDB" id="A0A843UDR9"/>
<keyword evidence="2" id="KW-1133">Transmembrane helix</keyword>
<proteinExistence type="predicted"/>
<dbReference type="OrthoDB" id="4330at2759"/>
<dbReference type="Proteomes" id="UP000652761">
    <property type="component" value="Unassembled WGS sequence"/>
</dbReference>
<feature type="region of interest" description="Disordered" evidence="1">
    <location>
        <begin position="72"/>
        <end position="110"/>
    </location>
</feature>
<comment type="caution">
    <text evidence="3">The sequence shown here is derived from an EMBL/GenBank/DDBJ whole genome shotgun (WGS) entry which is preliminary data.</text>
</comment>
<sequence>MTIEKFRGIYIIFTAPQQCSLLVQDSKLNLRHGWRNPPVPVLEARQGAVAEVPREEKPPLLFGAEDAGEDEVSLSVPVAPPPSPPHPPSSPSQPPWAARSGHSLQRPPCGALLCQRRQRRRRRRRPRRASVFPSDGVNCVFYVTAPHIVSFMKVASGTFFLVPGATMATILMLGLLHTRRLYDDKKVKEMKEKGIQPEFSPDVKRLSPCIAMDGKVGRLGAESADSELGRPLATRLGGGDTHPPTRLGLQSPLSDSARLRPDSGSGSAGADPATRPDSAILHCGKELASVSGASWAVLFSAAALDKVAQETGDHQRLSQDSSAGRRLLSESGAGHRRLLAGIQRLAPESGDRV</sequence>